<dbReference type="InterPro" id="IPR015421">
    <property type="entry name" value="PyrdxlP-dep_Trfase_major"/>
</dbReference>
<accession>A0A061RKL1</accession>
<dbReference type="GO" id="GO:0016831">
    <property type="term" value="F:carboxy-lyase activity"/>
    <property type="evidence" value="ECO:0007669"/>
    <property type="project" value="UniProtKB-KW"/>
</dbReference>
<dbReference type="AlphaFoldDB" id="A0A061RKL1"/>
<reference evidence="8" key="1">
    <citation type="submission" date="2014-05" db="EMBL/GenBank/DDBJ databases">
        <title>The transcriptome of the halophilic microalga Tetraselmis sp. GSL018 isolated from the Great Salt Lake, Utah.</title>
        <authorList>
            <person name="Jinkerson R.E."/>
            <person name="D'Adamo S."/>
            <person name="Posewitz M.C."/>
        </authorList>
    </citation>
    <scope>NUCLEOTIDE SEQUENCE</scope>
    <source>
        <strain evidence="8">GSL018</strain>
    </source>
</reference>
<dbReference type="GO" id="GO:0005737">
    <property type="term" value="C:cytoplasm"/>
    <property type="evidence" value="ECO:0007669"/>
    <property type="project" value="TreeGrafter"/>
</dbReference>
<keyword evidence="4 6" id="KW-0663">Pyridoxal phosphate</keyword>
<evidence type="ECO:0000256" key="4">
    <source>
        <dbReference type="ARBA" id="ARBA00022898"/>
    </source>
</evidence>
<protein>
    <submittedName>
        <fullName evidence="8">Glutamate decarboxylase</fullName>
    </submittedName>
</protein>
<dbReference type="Gene3D" id="3.40.640.10">
    <property type="entry name" value="Type I PLP-dependent aspartate aminotransferase-like (Major domain)"/>
    <property type="match status" value="1"/>
</dbReference>
<dbReference type="InterPro" id="IPR015422">
    <property type="entry name" value="PyrdxlP-dep_Trfase_small"/>
</dbReference>
<name>A0A061RKL1_9CHLO</name>
<comment type="similarity">
    <text evidence="2 7">Belongs to the group II decarboxylase family.</text>
</comment>
<evidence type="ECO:0000256" key="6">
    <source>
        <dbReference type="PIRSR" id="PIRSR602129-50"/>
    </source>
</evidence>
<dbReference type="GO" id="GO:0019752">
    <property type="term" value="P:carboxylic acid metabolic process"/>
    <property type="evidence" value="ECO:0007669"/>
    <property type="project" value="InterPro"/>
</dbReference>
<evidence type="ECO:0000256" key="2">
    <source>
        <dbReference type="ARBA" id="ARBA00009533"/>
    </source>
</evidence>
<keyword evidence="3" id="KW-0210">Decarboxylase</keyword>
<evidence type="ECO:0000256" key="5">
    <source>
        <dbReference type="ARBA" id="ARBA00023239"/>
    </source>
</evidence>
<organism evidence="8">
    <name type="scientific">Tetraselmis sp. GSL018</name>
    <dbReference type="NCBI Taxonomy" id="582737"/>
    <lineage>
        <taxon>Eukaryota</taxon>
        <taxon>Viridiplantae</taxon>
        <taxon>Chlorophyta</taxon>
        <taxon>core chlorophytes</taxon>
        <taxon>Chlorodendrophyceae</taxon>
        <taxon>Chlorodendrales</taxon>
        <taxon>Chlorodendraceae</taxon>
        <taxon>Tetraselmis</taxon>
    </lineage>
</organism>
<dbReference type="GO" id="GO:0030170">
    <property type="term" value="F:pyridoxal phosphate binding"/>
    <property type="evidence" value="ECO:0007669"/>
    <property type="project" value="InterPro"/>
</dbReference>
<dbReference type="SUPFAM" id="SSF53383">
    <property type="entry name" value="PLP-dependent transferases"/>
    <property type="match status" value="1"/>
</dbReference>
<dbReference type="InterPro" id="IPR002129">
    <property type="entry name" value="PyrdxlP-dep_de-COase"/>
</dbReference>
<sequence>QSHYSYKKAAMLCGIGSDNLVAVPCDETGAMIPSELEAAVGEALASGALPFFVGATAGTTVTGAFDPFHEIADVCERHGLYMHVDGAWGAAVLLSGRGDRRALMDGAERADSLTWNAHKLMGMPLQCSAFLTATPGALEACNGTRASYLFQPDKLHAEYDLGDKTIQCGRRADAYKLWMTWKALGDAGFAARVDHCCDLAEHFERRVRGSGGAFVMAKPRTFANVCFWYVPPSLRPWDPAAAGEEARRRMASVAPAIKAKMQRRGLAMIGFQPLDGMPNFFRIVFPSCLNTTKADLDRLLDAIEEIGSNQ</sequence>
<dbReference type="PANTHER" id="PTHR45677">
    <property type="entry name" value="GLUTAMATE DECARBOXYLASE-RELATED"/>
    <property type="match status" value="1"/>
</dbReference>
<proteinExistence type="inferred from homology"/>
<feature type="non-terminal residue" evidence="8">
    <location>
        <position position="310"/>
    </location>
</feature>
<dbReference type="Pfam" id="PF00282">
    <property type="entry name" value="Pyridoxal_deC"/>
    <property type="match status" value="1"/>
</dbReference>
<dbReference type="EMBL" id="GBEZ01013453">
    <property type="protein sequence ID" value="JAC72533.1"/>
    <property type="molecule type" value="Transcribed_RNA"/>
</dbReference>
<evidence type="ECO:0000256" key="7">
    <source>
        <dbReference type="RuleBase" id="RU000382"/>
    </source>
</evidence>
<feature type="modified residue" description="N6-(pyridoxal phosphate)lysine" evidence="6">
    <location>
        <position position="119"/>
    </location>
</feature>
<dbReference type="PANTHER" id="PTHR45677:SF8">
    <property type="entry name" value="CYSTEINE SULFINIC ACID DECARBOXYLASE"/>
    <property type="match status" value="1"/>
</dbReference>
<dbReference type="Gene3D" id="3.90.1150.10">
    <property type="entry name" value="Aspartate Aminotransferase, domain 1"/>
    <property type="match status" value="1"/>
</dbReference>
<keyword evidence="5 7" id="KW-0456">Lyase</keyword>
<dbReference type="InterPro" id="IPR015424">
    <property type="entry name" value="PyrdxlP-dep_Trfase"/>
</dbReference>
<evidence type="ECO:0000256" key="1">
    <source>
        <dbReference type="ARBA" id="ARBA00001933"/>
    </source>
</evidence>
<feature type="non-terminal residue" evidence="8">
    <location>
        <position position="1"/>
    </location>
</feature>
<gene>
    <name evidence="8" type="primary">GADB</name>
    <name evidence="8" type="ORF">TSPGSL018_31101</name>
</gene>
<comment type="cofactor">
    <cofactor evidence="1 6 7">
        <name>pyridoxal 5'-phosphate</name>
        <dbReference type="ChEBI" id="CHEBI:597326"/>
    </cofactor>
</comment>
<evidence type="ECO:0000313" key="8">
    <source>
        <dbReference type="EMBL" id="JAC72533.1"/>
    </source>
</evidence>
<evidence type="ECO:0000256" key="3">
    <source>
        <dbReference type="ARBA" id="ARBA00022793"/>
    </source>
</evidence>